<evidence type="ECO:0000313" key="3">
    <source>
        <dbReference type="Proteomes" id="UP001336835"/>
    </source>
</evidence>
<dbReference type="Proteomes" id="UP001336835">
    <property type="component" value="Unassembled WGS sequence"/>
</dbReference>
<keyword evidence="1" id="KW-0812">Transmembrane</keyword>
<feature type="transmembrane region" description="Helical" evidence="1">
    <location>
        <begin position="97"/>
        <end position="116"/>
    </location>
</feature>
<keyword evidence="3" id="KW-1185">Reference proteome</keyword>
<feature type="transmembrane region" description="Helical" evidence="1">
    <location>
        <begin position="136"/>
        <end position="155"/>
    </location>
</feature>
<evidence type="ECO:0000256" key="1">
    <source>
        <dbReference type="SAM" id="Phobius"/>
    </source>
</evidence>
<gene>
    <name evidence="2" type="ORF">VRU48_14155</name>
</gene>
<keyword evidence="1" id="KW-0472">Membrane</keyword>
<evidence type="ECO:0000313" key="2">
    <source>
        <dbReference type="EMBL" id="MEE1946263.1"/>
    </source>
</evidence>
<feature type="transmembrane region" description="Helical" evidence="1">
    <location>
        <begin position="67"/>
        <end position="85"/>
    </location>
</feature>
<comment type="caution">
    <text evidence="2">The sequence shown here is derived from an EMBL/GenBank/DDBJ whole genome shotgun (WGS) entry which is preliminary data.</text>
</comment>
<sequence>MPYLNTEQITAEVVDLLKYKYTVAEIEAFLQSKGVDPGDFQSIIATAEANYLEEKLSYLPQRHKKAFIIWTSLAVLCFALFVFYIPSTTLASNDIVMPIIGTVLFLYFLMNVIAYYKTWTLAYLQKYGPVKVNYGFWVIFLIPGFILCFLLSQMYEGAARDQLKVMQETAIGTVISGTAASGRRYEYATITVLFETKSGQTITATKSVSSSQFKQFYNGQKIELAYAKNNPQNIDLLIDQEHIRELKGTAERALNAFDLILLFDRSNTEKLEALNKINYGWQLNSKDSTLINERSQQAILATKRQLRYIGAGTDYITFGKFLSGEGYKRTNPVDSNPVLEQFGKKVLENNRFVVILQPSQENSIITFIKK</sequence>
<protein>
    <submittedName>
        <fullName evidence="2">DUF3592 domain-containing protein</fullName>
    </submittedName>
</protein>
<dbReference type="EMBL" id="JAZDQT010000002">
    <property type="protein sequence ID" value="MEE1946263.1"/>
    <property type="molecule type" value="Genomic_DNA"/>
</dbReference>
<name>A0ABU7I9U8_9SPHI</name>
<reference evidence="2 3" key="1">
    <citation type="submission" date="2024-01" db="EMBL/GenBank/DDBJ databases">
        <title>Pedobacter sp. nov., isolated from fresh soil.</title>
        <authorList>
            <person name="Le N.T.T."/>
        </authorList>
    </citation>
    <scope>NUCLEOTIDE SEQUENCE [LARGE SCALE GENOMIC DNA]</scope>
    <source>
        <strain evidence="2 3">KR3-3</strain>
    </source>
</reference>
<proteinExistence type="predicted"/>
<dbReference type="RefSeq" id="WP_330108570.1">
    <property type="nucleotide sequence ID" value="NZ_JAZDQT010000002.1"/>
</dbReference>
<keyword evidence="1" id="KW-1133">Transmembrane helix</keyword>
<organism evidence="2 3">
    <name type="scientific">Pedobacter albus</name>
    <dbReference type="NCBI Taxonomy" id="3113905"/>
    <lineage>
        <taxon>Bacteria</taxon>
        <taxon>Pseudomonadati</taxon>
        <taxon>Bacteroidota</taxon>
        <taxon>Sphingobacteriia</taxon>
        <taxon>Sphingobacteriales</taxon>
        <taxon>Sphingobacteriaceae</taxon>
        <taxon>Pedobacter</taxon>
    </lineage>
</organism>
<accession>A0ABU7I9U8</accession>